<evidence type="ECO:0000313" key="1">
    <source>
        <dbReference type="EMBL" id="EET45108.1"/>
    </source>
</evidence>
<reference evidence="1" key="1">
    <citation type="submission" date="2009-07" db="EMBL/GenBank/DDBJ databases">
        <authorList>
            <person name="Weinstock G."/>
            <person name="Sodergren E."/>
            <person name="Clifton S."/>
            <person name="Fulton L."/>
            <person name="Fulton B."/>
            <person name="Courtney L."/>
            <person name="Fronick C."/>
            <person name="Harrison M."/>
            <person name="Strong C."/>
            <person name="Farmer C."/>
            <person name="Delahaunty K."/>
            <person name="Markovic C."/>
            <person name="Hall O."/>
            <person name="Minx P."/>
            <person name="Tomlinson C."/>
            <person name="Mitreva M."/>
            <person name="Nelson J."/>
            <person name="Hou S."/>
            <person name="Wollam A."/>
            <person name="Pepin K.H."/>
            <person name="Johnson M."/>
            <person name="Bhonagiri V."/>
            <person name="Nash W.E."/>
            <person name="Warren W."/>
            <person name="Chinwalla A."/>
            <person name="Mardis E.R."/>
            <person name="Wilson R.K."/>
        </authorList>
    </citation>
    <scope>NUCLEOTIDE SEQUENCE [LARGE SCALE GENOMIC DNA]</scope>
    <source>
        <strain evidence="1">ATCC 29256</strain>
    </source>
</reference>
<dbReference type="AlphaFoldDB" id="C6M3F5"/>
<proteinExistence type="predicted"/>
<protein>
    <submittedName>
        <fullName evidence="1">Uncharacterized protein</fullName>
    </submittedName>
</protein>
<sequence length="48" mass="5664">MTSWVSFIYIDDKGRLNILFQTTFLRRFILQTTRDTPAFQTTPHKVSA</sequence>
<dbReference type="EMBL" id="ACKO02000005">
    <property type="protein sequence ID" value="EET45108.1"/>
    <property type="molecule type" value="Genomic_DNA"/>
</dbReference>
<dbReference type="Proteomes" id="UP000005365">
    <property type="component" value="Unassembled WGS sequence"/>
</dbReference>
<evidence type="ECO:0000313" key="2">
    <source>
        <dbReference type="Proteomes" id="UP000005365"/>
    </source>
</evidence>
<gene>
    <name evidence="1" type="ORF">NEISICOT_01103</name>
</gene>
<comment type="caution">
    <text evidence="1">The sequence shown here is derived from an EMBL/GenBank/DDBJ whole genome shotgun (WGS) entry which is preliminary data.</text>
</comment>
<keyword evidence="2" id="KW-1185">Reference proteome</keyword>
<accession>C6M3F5</accession>
<name>C6M3F5_NEISI</name>
<organism evidence="1 2">
    <name type="scientific">Neisseria sicca ATCC 29256</name>
    <dbReference type="NCBI Taxonomy" id="547045"/>
    <lineage>
        <taxon>Bacteria</taxon>
        <taxon>Pseudomonadati</taxon>
        <taxon>Pseudomonadota</taxon>
        <taxon>Betaproteobacteria</taxon>
        <taxon>Neisseriales</taxon>
        <taxon>Neisseriaceae</taxon>
        <taxon>Neisseria</taxon>
    </lineage>
</organism>